<comment type="caution">
    <text evidence="1">The sequence shown here is derived from an EMBL/GenBank/DDBJ whole genome shotgun (WGS) entry which is preliminary data.</text>
</comment>
<dbReference type="EMBL" id="JSVU01000005">
    <property type="protein sequence ID" value="KJJ38195.1"/>
    <property type="molecule type" value="Genomic_DNA"/>
</dbReference>
<accession>A0ABR5DHB9</accession>
<name>A0ABR5DHB9_9FLAO</name>
<keyword evidence="2" id="KW-1185">Reference proteome</keyword>
<dbReference type="SUPFAM" id="SSF52540">
    <property type="entry name" value="P-loop containing nucleoside triphosphate hydrolases"/>
    <property type="match status" value="1"/>
</dbReference>
<dbReference type="Proteomes" id="UP000033497">
    <property type="component" value="Unassembled WGS sequence"/>
</dbReference>
<sequence>MKRFNKHIIITGSARSGTSWLSEVIARQFRYRMLFEPEHEFNTDKGKLLCDRWIRRKEDAPEAHQYLNKVFSNRVDSDWIGQVSNRKYKMHLWPFIPKKYIIKFVRANLSAKYMNEMFKIPLIHIIRNPYDVIASQHRVKFPWLYNLGHFKNQNELVQTLKKEFDYDLIKDTRNISSIETLTVRWCIENVLPLQIWQPYQHKHRVLKHEDLRNNIQIFLDLCNDFDIEPLPNIQMEYERPSSKTHPKSTVITSDAKELSFTIPELENINKLLDRFNCDLYPRK</sequence>
<proteinExistence type="predicted"/>
<dbReference type="Gene3D" id="3.40.50.300">
    <property type="entry name" value="P-loop containing nucleotide triphosphate hydrolases"/>
    <property type="match status" value="1"/>
</dbReference>
<evidence type="ECO:0000313" key="2">
    <source>
        <dbReference type="Proteomes" id="UP000033497"/>
    </source>
</evidence>
<evidence type="ECO:0008006" key="3">
    <source>
        <dbReference type="Google" id="ProtNLM"/>
    </source>
</evidence>
<reference evidence="1 2" key="1">
    <citation type="submission" date="2014-10" db="EMBL/GenBank/DDBJ databases">
        <title>Genome sequencing of Vitellibacter vladivostokensis KMM 3516.</title>
        <authorList>
            <person name="Thevarajoo S."/>
            <person name="Selvaratnam C."/>
            <person name="Goh K.M."/>
            <person name="Chong C.S."/>
        </authorList>
    </citation>
    <scope>NUCLEOTIDE SEQUENCE [LARGE SCALE GENOMIC DNA]</scope>
    <source>
        <strain evidence="1 2">KMM 3516</strain>
    </source>
</reference>
<gene>
    <name evidence="1" type="ORF">MB09_08970</name>
</gene>
<dbReference type="RefSeq" id="WP_045080574.1">
    <property type="nucleotide sequence ID" value="NZ_JSVU01000005.1"/>
</dbReference>
<organism evidence="1 2">
    <name type="scientific">Aequorivita vladivostokensis</name>
    <dbReference type="NCBI Taxonomy" id="171194"/>
    <lineage>
        <taxon>Bacteria</taxon>
        <taxon>Pseudomonadati</taxon>
        <taxon>Bacteroidota</taxon>
        <taxon>Flavobacteriia</taxon>
        <taxon>Flavobacteriales</taxon>
        <taxon>Flavobacteriaceae</taxon>
        <taxon>Aequorivita</taxon>
    </lineage>
</organism>
<evidence type="ECO:0000313" key="1">
    <source>
        <dbReference type="EMBL" id="KJJ38195.1"/>
    </source>
</evidence>
<protein>
    <recommendedName>
        <fullName evidence="3">Sulfotransferase family protein</fullName>
    </recommendedName>
</protein>
<dbReference type="InterPro" id="IPR027417">
    <property type="entry name" value="P-loop_NTPase"/>
</dbReference>